<dbReference type="InterPro" id="IPR001647">
    <property type="entry name" value="HTH_TetR"/>
</dbReference>
<keyword evidence="1 2" id="KW-0238">DNA-binding</keyword>
<feature type="DNA-binding region" description="H-T-H motif" evidence="2">
    <location>
        <begin position="31"/>
        <end position="50"/>
    </location>
</feature>
<feature type="domain" description="HTH tetR-type" evidence="3">
    <location>
        <begin position="8"/>
        <end position="68"/>
    </location>
</feature>
<keyword evidence="5" id="KW-1185">Reference proteome</keyword>
<name>A0A7G5H381_9BACT</name>
<gene>
    <name evidence="4" type="ORF">H3H32_12115</name>
</gene>
<proteinExistence type="predicted"/>
<dbReference type="InterPro" id="IPR009057">
    <property type="entry name" value="Homeodomain-like_sf"/>
</dbReference>
<dbReference type="Gene3D" id="1.10.357.10">
    <property type="entry name" value="Tetracycline Repressor, domain 2"/>
    <property type="match status" value="1"/>
</dbReference>
<evidence type="ECO:0000313" key="5">
    <source>
        <dbReference type="Proteomes" id="UP000515369"/>
    </source>
</evidence>
<dbReference type="PANTHER" id="PTHR30055">
    <property type="entry name" value="HTH-TYPE TRANSCRIPTIONAL REGULATOR RUTR"/>
    <property type="match status" value="1"/>
</dbReference>
<evidence type="ECO:0000259" key="3">
    <source>
        <dbReference type="PROSITE" id="PS50977"/>
    </source>
</evidence>
<organism evidence="4 5">
    <name type="scientific">Spirosoma foliorum</name>
    <dbReference type="NCBI Taxonomy" id="2710596"/>
    <lineage>
        <taxon>Bacteria</taxon>
        <taxon>Pseudomonadati</taxon>
        <taxon>Bacteroidota</taxon>
        <taxon>Cytophagia</taxon>
        <taxon>Cytophagales</taxon>
        <taxon>Cytophagaceae</taxon>
        <taxon>Spirosoma</taxon>
    </lineage>
</organism>
<dbReference type="GO" id="GO:0003677">
    <property type="term" value="F:DNA binding"/>
    <property type="evidence" value="ECO:0007669"/>
    <property type="project" value="UniProtKB-UniRule"/>
</dbReference>
<evidence type="ECO:0000256" key="1">
    <source>
        <dbReference type="ARBA" id="ARBA00023125"/>
    </source>
</evidence>
<dbReference type="PANTHER" id="PTHR30055:SF222">
    <property type="entry name" value="REGULATORY PROTEIN"/>
    <property type="match status" value="1"/>
</dbReference>
<dbReference type="PRINTS" id="PR00455">
    <property type="entry name" value="HTHTETR"/>
</dbReference>
<sequence>MITQSISFDKQEAILAAALGLFIEYGFHGTPTSKIAREAGVAHGTLFHYFKTKDELIVTLYNSIQEGFTVYLSEQTKPSASVVDRFKDLFYHSVQWAVDYKYEFYFTQQFRHSPYFKQLGAEPILQPGLYQSLYIEAIKDNLFKPLPVGLISSLCVNQIIGTYEYLVQSDLSAEKQKEIINEIAELTWAMFVKLETL</sequence>
<reference evidence="4 5" key="1">
    <citation type="submission" date="2020-07" db="EMBL/GenBank/DDBJ databases">
        <title>Spirosoma foliorum sp. nov., isolated from the leaves on the Nejang mountain Korea, Republic of.</title>
        <authorList>
            <person name="Ho H."/>
            <person name="Lee Y.-J."/>
            <person name="Nurcahyanto D.-A."/>
            <person name="Kim S.-G."/>
        </authorList>
    </citation>
    <scope>NUCLEOTIDE SEQUENCE [LARGE SCALE GENOMIC DNA]</scope>
    <source>
        <strain evidence="4 5">PL0136</strain>
    </source>
</reference>
<dbReference type="SUPFAM" id="SSF46689">
    <property type="entry name" value="Homeodomain-like"/>
    <property type="match status" value="1"/>
</dbReference>
<dbReference type="AlphaFoldDB" id="A0A7G5H381"/>
<accession>A0A7G5H381</accession>
<evidence type="ECO:0000313" key="4">
    <source>
        <dbReference type="EMBL" id="QMW05573.1"/>
    </source>
</evidence>
<dbReference type="KEGG" id="sfol:H3H32_12115"/>
<dbReference type="Pfam" id="PF00440">
    <property type="entry name" value="TetR_N"/>
    <property type="match status" value="1"/>
</dbReference>
<dbReference type="EMBL" id="CP059732">
    <property type="protein sequence ID" value="QMW05573.1"/>
    <property type="molecule type" value="Genomic_DNA"/>
</dbReference>
<dbReference type="Proteomes" id="UP000515369">
    <property type="component" value="Chromosome"/>
</dbReference>
<dbReference type="InterPro" id="IPR050109">
    <property type="entry name" value="HTH-type_TetR-like_transc_reg"/>
</dbReference>
<protein>
    <submittedName>
        <fullName evidence="4">TetR/AcrR family transcriptional regulator</fullName>
    </submittedName>
</protein>
<evidence type="ECO:0000256" key="2">
    <source>
        <dbReference type="PROSITE-ProRule" id="PRU00335"/>
    </source>
</evidence>
<dbReference type="PROSITE" id="PS50977">
    <property type="entry name" value="HTH_TETR_2"/>
    <property type="match status" value="1"/>
</dbReference>
<dbReference type="RefSeq" id="WP_182462955.1">
    <property type="nucleotide sequence ID" value="NZ_CP059732.1"/>
</dbReference>